<dbReference type="Gene3D" id="3.30.160.60">
    <property type="entry name" value="Classic Zinc Finger"/>
    <property type="match status" value="8"/>
</dbReference>
<protein>
    <submittedName>
        <fullName evidence="10">Zinc finger protein 62</fullName>
    </submittedName>
</protein>
<feature type="compositionally biased region" description="Basic and acidic residues" evidence="8">
    <location>
        <begin position="574"/>
        <end position="587"/>
    </location>
</feature>
<dbReference type="EMBL" id="LNIX01000001">
    <property type="protein sequence ID" value="OXA62887.1"/>
    <property type="molecule type" value="Genomic_DNA"/>
</dbReference>
<keyword evidence="4 7" id="KW-0863">Zinc-finger</keyword>
<feature type="domain" description="C2H2-type" evidence="9">
    <location>
        <begin position="1544"/>
        <end position="1571"/>
    </location>
</feature>
<keyword evidence="11" id="KW-1185">Reference proteome</keyword>
<dbReference type="InterPro" id="IPR003604">
    <property type="entry name" value="Matrin/U1-like-C_Znf_C2H2"/>
</dbReference>
<feature type="domain" description="C2H2-type" evidence="9">
    <location>
        <begin position="620"/>
        <end position="649"/>
    </location>
</feature>
<dbReference type="PROSITE" id="PS00028">
    <property type="entry name" value="ZINC_FINGER_C2H2_1"/>
    <property type="match status" value="14"/>
</dbReference>
<feature type="domain" description="C2H2-type" evidence="9">
    <location>
        <begin position="273"/>
        <end position="305"/>
    </location>
</feature>
<comment type="subcellular location">
    <subcellularLocation>
        <location evidence="1">Nucleus</location>
    </subcellularLocation>
</comment>
<dbReference type="SMART" id="SM00355">
    <property type="entry name" value="ZnF_C2H2"/>
    <property type="match status" value="25"/>
</dbReference>
<keyword evidence="5" id="KW-0862">Zinc</keyword>
<feature type="domain" description="C2H2-type" evidence="9">
    <location>
        <begin position="769"/>
        <end position="796"/>
    </location>
</feature>
<organism evidence="10 11">
    <name type="scientific">Folsomia candida</name>
    <name type="common">Springtail</name>
    <dbReference type="NCBI Taxonomy" id="158441"/>
    <lineage>
        <taxon>Eukaryota</taxon>
        <taxon>Metazoa</taxon>
        <taxon>Ecdysozoa</taxon>
        <taxon>Arthropoda</taxon>
        <taxon>Hexapoda</taxon>
        <taxon>Collembola</taxon>
        <taxon>Entomobryomorpha</taxon>
        <taxon>Isotomoidea</taxon>
        <taxon>Isotomidae</taxon>
        <taxon>Proisotominae</taxon>
        <taxon>Folsomia</taxon>
    </lineage>
</organism>
<dbReference type="Proteomes" id="UP000198287">
    <property type="component" value="Unassembled WGS sequence"/>
</dbReference>
<dbReference type="PANTHER" id="PTHR24376">
    <property type="entry name" value="ZINC FINGER PROTEIN"/>
    <property type="match status" value="1"/>
</dbReference>
<dbReference type="Pfam" id="PF13912">
    <property type="entry name" value="zf-C2H2_6"/>
    <property type="match status" value="3"/>
</dbReference>
<evidence type="ECO:0000313" key="11">
    <source>
        <dbReference type="Proteomes" id="UP000198287"/>
    </source>
</evidence>
<evidence type="ECO:0000259" key="9">
    <source>
        <dbReference type="PROSITE" id="PS50157"/>
    </source>
</evidence>
<keyword evidence="6" id="KW-0539">Nucleus</keyword>
<dbReference type="GO" id="GO:0001228">
    <property type="term" value="F:DNA-binding transcription activator activity, RNA polymerase II-specific"/>
    <property type="evidence" value="ECO:0007669"/>
    <property type="project" value="TreeGrafter"/>
</dbReference>
<dbReference type="InterPro" id="IPR036236">
    <property type="entry name" value="Znf_C2H2_sf"/>
</dbReference>
<dbReference type="Pfam" id="PF00096">
    <property type="entry name" value="zf-C2H2"/>
    <property type="match status" value="2"/>
</dbReference>
<gene>
    <name evidence="10" type="ORF">Fcan01_00026</name>
</gene>
<feature type="domain" description="C2H2-type" evidence="9">
    <location>
        <begin position="1343"/>
        <end position="1370"/>
    </location>
</feature>
<feature type="domain" description="C2H2-type" evidence="9">
    <location>
        <begin position="1227"/>
        <end position="1251"/>
    </location>
</feature>
<evidence type="ECO:0000256" key="1">
    <source>
        <dbReference type="ARBA" id="ARBA00004123"/>
    </source>
</evidence>
<dbReference type="PANTHER" id="PTHR24376:SF216">
    <property type="entry name" value="ZINC FINGER PROTEIN 420-LIKE"/>
    <property type="match status" value="1"/>
</dbReference>
<feature type="domain" description="C2H2-type" evidence="9">
    <location>
        <begin position="666"/>
        <end position="693"/>
    </location>
</feature>
<evidence type="ECO:0000256" key="3">
    <source>
        <dbReference type="ARBA" id="ARBA00022737"/>
    </source>
</evidence>
<name>A0A226F0H1_FOLCA</name>
<evidence type="ECO:0000256" key="6">
    <source>
        <dbReference type="ARBA" id="ARBA00023242"/>
    </source>
</evidence>
<dbReference type="InterPro" id="IPR013087">
    <property type="entry name" value="Znf_C2H2_type"/>
</dbReference>
<feature type="domain" description="C2H2-type" evidence="9">
    <location>
        <begin position="497"/>
        <end position="532"/>
    </location>
</feature>
<feature type="domain" description="C2H2-type" evidence="9">
    <location>
        <begin position="1043"/>
        <end position="1070"/>
    </location>
</feature>
<dbReference type="PROSITE" id="PS50138">
    <property type="entry name" value="BRCA2_REPEAT"/>
    <property type="match status" value="1"/>
</dbReference>
<evidence type="ECO:0000256" key="2">
    <source>
        <dbReference type="ARBA" id="ARBA00022723"/>
    </source>
</evidence>
<dbReference type="GO" id="GO:0000978">
    <property type="term" value="F:RNA polymerase II cis-regulatory region sequence-specific DNA binding"/>
    <property type="evidence" value="ECO:0007669"/>
    <property type="project" value="TreeGrafter"/>
</dbReference>
<evidence type="ECO:0000256" key="7">
    <source>
        <dbReference type="PROSITE-ProRule" id="PRU00042"/>
    </source>
</evidence>
<reference evidence="10 11" key="1">
    <citation type="submission" date="2015-12" db="EMBL/GenBank/DDBJ databases">
        <title>The genome of Folsomia candida.</title>
        <authorList>
            <person name="Faddeeva A."/>
            <person name="Derks M.F."/>
            <person name="Anvar Y."/>
            <person name="Smit S."/>
            <person name="Van Straalen N."/>
            <person name="Roelofs D."/>
        </authorList>
    </citation>
    <scope>NUCLEOTIDE SEQUENCE [LARGE SCALE GENOMIC DNA]</scope>
    <source>
        <strain evidence="10 11">VU population</strain>
        <tissue evidence="10">Whole body</tissue>
    </source>
</reference>
<feature type="region of interest" description="Disordered" evidence="8">
    <location>
        <begin position="816"/>
        <end position="844"/>
    </location>
</feature>
<keyword evidence="3" id="KW-0677">Repeat</keyword>
<proteinExistence type="predicted"/>
<dbReference type="OMA" id="EADCYAR"/>
<dbReference type="PROSITE" id="PS50157">
    <property type="entry name" value="ZINC_FINGER_C2H2_2"/>
    <property type="match status" value="14"/>
</dbReference>
<dbReference type="OrthoDB" id="3437960at2759"/>
<evidence type="ECO:0000256" key="8">
    <source>
        <dbReference type="SAM" id="MobiDB-lite"/>
    </source>
</evidence>
<feature type="domain" description="C2H2-type" evidence="9">
    <location>
        <begin position="1411"/>
        <end position="1439"/>
    </location>
</feature>
<feature type="domain" description="C2H2-type" evidence="9">
    <location>
        <begin position="1155"/>
        <end position="1185"/>
    </location>
</feature>
<evidence type="ECO:0000313" key="10">
    <source>
        <dbReference type="EMBL" id="OXA62887.1"/>
    </source>
</evidence>
<evidence type="ECO:0000256" key="4">
    <source>
        <dbReference type="ARBA" id="ARBA00022771"/>
    </source>
</evidence>
<comment type="caution">
    <text evidence="10">The sequence shown here is derived from an EMBL/GenBank/DDBJ whole genome shotgun (WGS) entry which is preliminary data.</text>
</comment>
<accession>A0A226F0H1</accession>
<feature type="domain" description="C2H2-type" evidence="9">
    <location>
        <begin position="1383"/>
        <end position="1411"/>
    </location>
</feature>
<dbReference type="GO" id="GO:0005634">
    <property type="term" value="C:nucleus"/>
    <property type="evidence" value="ECO:0007669"/>
    <property type="project" value="UniProtKB-SubCell"/>
</dbReference>
<feature type="domain" description="C2H2-type" evidence="9">
    <location>
        <begin position="1316"/>
        <end position="1339"/>
    </location>
</feature>
<feature type="region of interest" description="Disordered" evidence="8">
    <location>
        <begin position="518"/>
        <end position="610"/>
    </location>
</feature>
<keyword evidence="2" id="KW-0479">Metal-binding</keyword>
<dbReference type="SMART" id="SM00451">
    <property type="entry name" value="ZnF_U1"/>
    <property type="match status" value="5"/>
</dbReference>
<feature type="compositionally biased region" description="Acidic residues" evidence="8">
    <location>
        <begin position="591"/>
        <end position="610"/>
    </location>
</feature>
<dbReference type="SUPFAM" id="SSF57667">
    <property type="entry name" value="beta-beta-alpha zinc fingers"/>
    <property type="match status" value="4"/>
</dbReference>
<dbReference type="InterPro" id="IPR002093">
    <property type="entry name" value="BRCA2_repeat"/>
</dbReference>
<feature type="region of interest" description="Disordered" evidence="8">
    <location>
        <begin position="293"/>
        <end position="335"/>
    </location>
</feature>
<dbReference type="GO" id="GO:0008270">
    <property type="term" value="F:zinc ion binding"/>
    <property type="evidence" value="ECO:0007669"/>
    <property type="project" value="UniProtKB-KW"/>
</dbReference>
<sequence>MASNKSRRGTGNLLQDLLSSVVCLKKCDKEIIFTNSVKSELKIKLQFIHCFMCGVKHQRRPLSDVKFEILREIMLKESFQKFSTISICPPCSKTLDKLVDLWKKVDEICSCIRSVIKLRHNLTDREEIELHVLHCFICGVKHQRRPLSNVKVEILQEMVLIKQSFHKFSATSICPLCSTTLDKLVDLRKNVDEITTCIRSVIKLRHNLTNREDIEIQNSNSDVLYNVKLNDDDNDYWSGAKCDDGDDEIMVPDFDNHESVVSKSVTSPTLESLTCPECNVTFKKSWQLNRHQRNPWLDRSEGKRKRPNSKGRQTSLQDFEESDSPNVSINVDNTTANNEDVKTCKNDISDYDFVPIDDLMFPGVAESIEASEDGKVDDLEVNFDCASAIINNSEGNFIVDTTPELPQALTQIDNEVAVDIEEFVQCKTESVELMSINHPAQDVVPLVKEPSERLQIAKVKNEDGKEVKLFTNLDGVDDVAPSELIISASVSPTLENLTCPECNMTFDKSWKLNRHQKNPWLDRPEQHNQKRSRLISNDLQNDTAKRPRLSRTRAEKLIKKITNRENPNSDDNGDFDHLGDSDFHDSSDSSISDDDEVESSSDDESIHEEDTEVCKKSGRYQCVKCNTAYGSMYHLRRHLTTFAHTGRNPPPPARTGIPTQGEIASLKCTVCATKFDDVETLTKHKNKHKKECEICDLKFPQKYGLLRHFKSRKHDVALRCRKLNDDGVVTFRCDKCDQVEFPDSHGIFQHVHRIHNSSLGPIEEEISTLRCTICCENFDDLTTLVKHKALHGNKCEVCELHFNNLDKFKVHLKAKPHQSAIRARRPPTPARGSPAHHFQPAITSPPTPALNYLQPMLSLCVPPVESKVENEEGDGEVLMQLNSVLSKVTNGKFKFTLGFTTASGKEVKISEEVMKKALSLNKEFETGDSSRKSLQHFPTPMYPVLGYSIVIRVDSEGNVTFVCERCPVQQSFPDVSKLIKHKENCHQKPRIFPEGRSCMPCDKVFTSTRCYNLHLLSTLHTTTVGGVTLAQILMPTQDEMTSLKCTICAKHFENEATLTKHKSKHGKKCEICDLKFLNEIALGQHLVSQKHSVALRCRRLNEDGVITFSCDKCDHVEFPDLRAIFQHVKKSHKSQLSRAEVNFDETELCTESGRYKCLKCKTTYGSKCHLRRHLTTNFVHTGGNPPNKLSGRLPPSQNEIKTLKCTICAATFDDLPTLVKRKTLHGLECEVCSVTFRRHKTLNRHRQSKSHQFALLARRVDSEGKVSFVCGRCPEGQPFPNYPKLDDHRKENHPGQNIFSHVSTSLGETEGMSLDFACTLCDKKYAANFQLTAHLASAHIDAFVCEICGVRFHSLSGFMSHQKTHVESQKLSNRRIPPEDKSYPCKFCDKRFAQVGGRAKHVNSVHKGRRYKCDVCKNTFATAQSLKHHKKYVHNFENEEQQTTKVHRKQPKSKTLKCDVCSKKFAHHVNLSHIELAHFQDKSKCPYECSNLEFETENEWIQHLEGCTSEKITEASRCSCYYCGALFRHRFLLFSHHLQAHKTFPCEICSKVFTKQQSLTIHTHSHQEARPHLCPKCGKRFRQAWNLKLHVTLICGDDEEARKKLMEKRKTQYKSFRAKKMNFKCDECS</sequence>
<feature type="compositionally biased region" description="Polar residues" evidence="8">
    <location>
        <begin position="324"/>
        <end position="335"/>
    </location>
</feature>
<feature type="domain" description="C2H2-type" evidence="9">
    <location>
        <begin position="1572"/>
        <end position="1599"/>
    </location>
</feature>
<evidence type="ECO:0000256" key="5">
    <source>
        <dbReference type="ARBA" id="ARBA00022833"/>
    </source>
</evidence>